<gene>
    <name evidence="3" type="ORF">GCM10009776_26570</name>
</gene>
<accession>A0ABP5CE29</accession>
<dbReference type="Proteomes" id="UP001499933">
    <property type="component" value="Unassembled WGS sequence"/>
</dbReference>
<dbReference type="InterPro" id="IPR025241">
    <property type="entry name" value="DUF4190"/>
</dbReference>
<protein>
    <recommendedName>
        <fullName evidence="2">DUF4190 domain-containing protein</fullName>
    </recommendedName>
</protein>
<reference evidence="4" key="1">
    <citation type="journal article" date="2019" name="Int. J. Syst. Evol. Microbiol.">
        <title>The Global Catalogue of Microorganisms (GCM) 10K type strain sequencing project: providing services to taxonomists for standard genome sequencing and annotation.</title>
        <authorList>
            <consortium name="The Broad Institute Genomics Platform"/>
            <consortium name="The Broad Institute Genome Sequencing Center for Infectious Disease"/>
            <person name="Wu L."/>
            <person name="Ma J."/>
        </authorList>
    </citation>
    <scope>NUCLEOTIDE SEQUENCE [LARGE SCALE GENOMIC DNA]</scope>
    <source>
        <strain evidence="4">JCM 14901</strain>
    </source>
</reference>
<name>A0ABP5CE29_9MICO</name>
<keyword evidence="4" id="KW-1185">Reference proteome</keyword>
<organism evidence="3 4">
    <name type="scientific">Microbacterium deminutum</name>
    <dbReference type="NCBI Taxonomy" id="344164"/>
    <lineage>
        <taxon>Bacteria</taxon>
        <taxon>Bacillati</taxon>
        <taxon>Actinomycetota</taxon>
        <taxon>Actinomycetes</taxon>
        <taxon>Micrococcales</taxon>
        <taxon>Microbacteriaceae</taxon>
        <taxon>Microbacterium</taxon>
    </lineage>
</organism>
<feature type="transmembrane region" description="Helical" evidence="1">
    <location>
        <begin position="45"/>
        <end position="66"/>
    </location>
</feature>
<evidence type="ECO:0000313" key="4">
    <source>
        <dbReference type="Proteomes" id="UP001499933"/>
    </source>
</evidence>
<dbReference type="RefSeq" id="WP_344095413.1">
    <property type="nucleotide sequence ID" value="NZ_BAAAOG010000005.1"/>
</dbReference>
<keyword evidence="1" id="KW-1133">Transmembrane helix</keyword>
<keyword evidence="1" id="KW-0812">Transmembrane</keyword>
<feature type="transmembrane region" description="Helical" evidence="1">
    <location>
        <begin position="20"/>
        <end position="39"/>
    </location>
</feature>
<evidence type="ECO:0000256" key="1">
    <source>
        <dbReference type="SAM" id="Phobius"/>
    </source>
</evidence>
<evidence type="ECO:0000259" key="2">
    <source>
        <dbReference type="Pfam" id="PF13828"/>
    </source>
</evidence>
<dbReference type="EMBL" id="BAAAOG010000005">
    <property type="protein sequence ID" value="GAA1962586.1"/>
    <property type="molecule type" value="Genomic_DNA"/>
</dbReference>
<keyword evidence="1" id="KW-0472">Membrane</keyword>
<dbReference type="Pfam" id="PF13828">
    <property type="entry name" value="DUF4190"/>
    <property type="match status" value="1"/>
</dbReference>
<evidence type="ECO:0000313" key="3">
    <source>
        <dbReference type="EMBL" id="GAA1962586.1"/>
    </source>
</evidence>
<feature type="domain" description="DUF4190" evidence="2">
    <location>
        <begin position="19"/>
        <end position="95"/>
    </location>
</feature>
<proteinExistence type="predicted"/>
<feature type="transmembrane region" description="Helical" evidence="1">
    <location>
        <begin position="87"/>
        <end position="109"/>
    </location>
</feature>
<sequence length="115" mass="11960">MGYQQPYYVQIQKPPSNGLAITSMILGIVAIVIGVWALIPFLGAFAAVTSFVPAVIAVILGHIGMARARQMNEVGRGQAMAGLVTGYITLGIIVLTTALWLLFIVGTAATTSGNA</sequence>
<comment type="caution">
    <text evidence="3">The sequence shown here is derived from an EMBL/GenBank/DDBJ whole genome shotgun (WGS) entry which is preliminary data.</text>
</comment>